<sequence>MLLESSVKKALDVDWNEREQKARALQKLYKQVERVGKALAGSTPLPVGSCWALEAAFSPLLAVLSSGMAAYFIGFPESESKA</sequence>
<protein>
    <submittedName>
        <fullName evidence="1">Transposase</fullName>
    </submittedName>
</protein>
<dbReference type="EMBL" id="CP002271">
    <property type="protein sequence ID" value="ADO69847.1"/>
    <property type="molecule type" value="Genomic_DNA"/>
</dbReference>
<dbReference type="HOGENOM" id="CLU_2556672_0_0_7"/>
<gene>
    <name evidence="1" type="ordered locus">STAUR_2043</name>
</gene>
<name>E3FYB0_STIAD</name>
<keyword evidence="2" id="KW-1185">Reference proteome</keyword>
<dbReference type="KEGG" id="sur:STAUR_2043"/>
<reference evidence="1 2" key="1">
    <citation type="journal article" date="2011" name="Mol. Biol. Evol.">
        <title>Comparative genomic analysis of fruiting body formation in Myxococcales.</title>
        <authorList>
            <person name="Huntley S."/>
            <person name="Hamann N."/>
            <person name="Wegener-Feldbrugge S."/>
            <person name="Treuner-Lange A."/>
            <person name="Kube M."/>
            <person name="Reinhardt R."/>
            <person name="Klages S."/>
            <person name="Muller R."/>
            <person name="Ronning C.M."/>
            <person name="Nierman W.C."/>
            <person name="Sogaard-Andersen L."/>
        </authorList>
    </citation>
    <scope>NUCLEOTIDE SEQUENCE [LARGE SCALE GENOMIC DNA]</scope>
    <source>
        <strain evidence="1 2">DW4/3-1</strain>
    </source>
</reference>
<dbReference type="Proteomes" id="UP000001351">
    <property type="component" value="Chromosome"/>
</dbReference>
<dbReference type="eggNOG" id="COG3039">
    <property type="taxonomic scope" value="Bacteria"/>
</dbReference>
<organism evidence="1 2">
    <name type="scientific">Stigmatella aurantiaca (strain DW4/3-1)</name>
    <dbReference type="NCBI Taxonomy" id="378806"/>
    <lineage>
        <taxon>Bacteria</taxon>
        <taxon>Pseudomonadati</taxon>
        <taxon>Myxococcota</taxon>
        <taxon>Myxococcia</taxon>
        <taxon>Myxococcales</taxon>
        <taxon>Cystobacterineae</taxon>
        <taxon>Archangiaceae</taxon>
        <taxon>Stigmatella</taxon>
    </lineage>
</organism>
<evidence type="ECO:0000313" key="1">
    <source>
        <dbReference type="EMBL" id="ADO69847.1"/>
    </source>
</evidence>
<accession>E3FYB0</accession>
<evidence type="ECO:0000313" key="2">
    <source>
        <dbReference type="Proteomes" id="UP000001351"/>
    </source>
</evidence>
<dbReference type="AlphaFoldDB" id="E3FYB0"/>
<proteinExistence type="predicted"/>